<evidence type="ECO:0008006" key="5">
    <source>
        <dbReference type="Google" id="ProtNLM"/>
    </source>
</evidence>
<feature type="transmembrane region" description="Helical" evidence="2">
    <location>
        <begin position="423"/>
        <end position="445"/>
    </location>
</feature>
<protein>
    <recommendedName>
        <fullName evidence="5">Integral membrane protein</fullName>
    </recommendedName>
</protein>
<proteinExistence type="predicted"/>
<dbReference type="RefSeq" id="WP_337713094.1">
    <property type="nucleotide sequence ID" value="NZ_JBBEGL010000002.1"/>
</dbReference>
<feature type="transmembrane region" description="Helical" evidence="2">
    <location>
        <begin position="136"/>
        <end position="156"/>
    </location>
</feature>
<feature type="transmembrane region" description="Helical" evidence="2">
    <location>
        <begin position="162"/>
        <end position="180"/>
    </location>
</feature>
<comment type="caution">
    <text evidence="3">The sequence shown here is derived from an EMBL/GenBank/DDBJ whole genome shotgun (WGS) entry which is preliminary data.</text>
</comment>
<evidence type="ECO:0000256" key="1">
    <source>
        <dbReference type="SAM" id="MobiDB-lite"/>
    </source>
</evidence>
<feature type="region of interest" description="Disordered" evidence="1">
    <location>
        <begin position="485"/>
        <end position="509"/>
    </location>
</feature>
<keyword evidence="2" id="KW-0812">Transmembrane</keyword>
<feature type="transmembrane region" description="Helical" evidence="2">
    <location>
        <begin position="110"/>
        <end position="129"/>
    </location>
</feature>
<accession>A0ABU8N3T3</accession>
<gene>
    <name evidence="3" type="ORF">WCD41_09180</name>
</gene>
<feature type="transmembrane region" description="Helical" evidence="2">
    <location>
        <begin position="234"/>
        <end position="254"/>
    </location>
</feature>
<feature type="transmembrane region" description="Helical" evidence="2">
    <location>
        <begin position="457"/>
        <end position="478"/>
    </location>
</feature>
<evidence type="ECO:0000256" key="2">
    <source>
        <dbReference type="SAM" id="Phobius"/>
    </source>
</evidence>
<evidence type="ECO:0000313" key="3">
    <source>
        <dbReference type="EMBL" id="MEJ2886619.1"/>
    </source>
</evidence>
<keyword evidence="2" id="KW-0472">Membrane</keyword>
<keyword evidence="2" id="KW-1133">Transmembrane helix</keyword>
<sequence>MTPAGASAARRWAAVAALGVVTVACLLLGTGLGTGAGRGAGDNGDGARLYCGAGLTPDTVDGSAAWKGVVVTSFVATDQPCPSPLPTSALLPLRLAVAGQVGPWDLSSLATLYVALTTVGLLAAAAALARIRPRMVLLLLPIVVPLALPWFSRFFLSTYSEPTGLLGAVILLSGVVTVAAAADGPAWPRLAGLALTLLGGATAATAKPGYAVLALVALGVGALTRAPRSRLAGAAIAVAVTAAVAWPVGAALQWQQEAYGAVNTHNLVLTAVGPASGGDALAHLGLPASYRAYLGTAYFPSGPSAFEDWDGVVGEQWPRLRGEAVGYVLTHPATASSLADTGLRAATDPSLAYLPSGRADDPSARPTPIPTVPVGEQGADRPTLERWLGERSIVPSIVVLAAGVAQTVVVIRGRRRCGRAATALAAAGAAAVAGGALVVAAAVAGDGYFEIAKHVWLASYLGLVGLLAGVATAAACLLHRRGRPVPGREGDDAEDDSRSSVPVRPVPRR</sequence>
<organism evidence="3 4">
    <name type="scientific">Actinomycetospora aeridis</name>
    <dbReference type="NCBI Taxonomy" id="3129231"/>
    <lineage>
        <taxon>Bacteria</taxon>
        <taxon>Bacillati</taxon>
        <taxon>Actinomycetota</taxon>
        <taxon>Actinomycetes</taxon>
        <taxon>Pseudonocardiales</taxon>
        <taxon>Pseudonocardiaceae</taxon>
        <taxon>Actinomycetospora</taxon>
    </lineage>
</organism>
<evidence type="ECO:0000313" key="4">
    <source>
        <dbReference type="Proteomes" id="UP001370100"/>
    </source>
</evidence>
<keyword evidence="4" id="KW-1185">Reference proteome</keyword>
<dbReference type="EMBL" id="JBBEGL010000002">
    <property type="protein sequence ID" value="MEJ2886619.1"/>
    <property type="molecule type" value="Genomic_DNA"/>
</dbReference>
<feature type="transmembrane region" description="Helical" evidence="2">
    <location>
        <begin position="12"/>
        <end position="32"/>
    </location>
</feature>
<name>A0ABU8N3T3_9PSEU</name>
<feature type="region of interest" description="Disordered" evidence="1">
    <location>
        <begin position="355"/>
        <end position="380"/>
    </location>
</feature>
<reference evidence="3 4" key="1">
    <citation type="submission" date="2024-03" db="EMBL/GenBank/DDBJ databases">
        <title>Actinomycetospora sp. OC33-EN06, a novel actinomycete isolated from wild orchid (Aerides multiflora).</title>
        <authorList>
            <person name="Suriyachadkun C."/>
        </authorList>
    </citation>
    <scope>NUCLEOTIDE SEQUENCE [LARGE SCALE GENOMIC DNA]</scope>
    <source>
        <strain evidence="3 4">OC33-EN06</strain>
    </source>
</reference>
<dbReference type="Proteomes" id="UP001370100">
    <property type="component" value="Unassembled WGS sequence"/>
</dbReference>